<organism evidence="2 3">
    <name type="scientific">Maudiozyma exigua</name>
    <name type="common">Yeast</name>
    <name type="synonym">Kazachstania exigua</name>
    <dbReference type="NCBI Taxonomy" id="34358"/>
    <lineage>
        <taxon>Eukaryota</taxon>
        <taxon>Fungi</taxon>
        <taxon>Dikarya</taxon>
        <taxon>Ascomycota</taxon>
        <taxon>Saccharomycotina</taxon>
        <taxon>Saccharomycetes</taxon>
        <taxon>Saccharomycetales</taxon>
        <taxon>Saccharomycetaceae</taxon>
        <taxon>Maudiozyma</taxon>
    </lineage>
</organism>
<evidence type="ECO:0000313" key="2">
    <source>
        <dbReference type="EMBL" id="KAG0658864.1"/>
    </source>
</evidence>
<evidence type="ECO:0000256" key="1">
    <source>
        <dbReference type="SAM" id="Phobius"/>
    </source>
</evidence>
<dbReference type="InterPro" id="IPR052786">
    <property type="entry name" value="Spore_wall_assembly"/>
</dbReference>
<dbReference type="GO" id="GO:0005811">
    <property type="term" value="C:lipid droplet"/>
    <property type="evidence" value="ECO:0007669"/>
    <property type="project" value="TreeGrafter"/>
</dbReference>
<gene>
    <name evidence="2" type="ORF">C6P45_002060</name>
</gene>
<feature type="transmembrane region" description="Helical" evidence="1">
    <location>
        <begin position="201"/>
        <end position="220"/>
    </location>
</feature>
<sequence length="384" mass="43297">MSVATSLILTGIGGFFYKYDNNLNYEIDPNISLSVYDYKEKLIIPKCKQYQEYITLAVVNFFQASLNNQPFVYPLRGFLELLYYPNNYLSTTVGTFILYLISYIGITLLFWATLTPLYIGFFIILGPLGVLLAMVHTFLQSNLLTMMFIRLSHISSKLTILCLNEYLSGNDLSTSETIPMTKYYVPIGCTYFWVYYLPMKLLKYTMALLILIILLTISSMPIIGPVLFHLLVSPIITKIYLSKLLRLQKMDKEQRYNIFVTHFGCYTSFGMVASLIETIPIISGFAISTNTIGSTLLALETLSVDSNSNTNLLPDLCRSSITELNETQPLNLLVPLQEDHTSNHNEQNNSGILLSGLCRTSEIPSITLEHNTNASNTENGDSLI</sequence>
<dbReference type="GO" id="GO:0005628">
    <property type="term" value="C:prospore membrane"/>
    <property type="evidence" value="ECO:0007669"/>
    <property type="project" value="TreeGrafter"/>
</dbReference>
<dbReference type="AlphaFoldDB" id="A0A9P6W0J5"/>
<proteinExistence type="predicted"/>
<dbReference type="PANTHER" id="PTHR34292">
    <property type="entry name" value="OUTER SPORE WALL PROTEIN LDS1"/>
    <property type="match status" value="1"/>
</dbReference>
<protein>
    <submittedName>
        <fullName evidence="2">Uncharacterized protein</fullName>
    </submittedName>
</protein>
<keyword evidence="1" id="KW-0812">Transmembrane</keyword>
<accession>A0A9P6W0J5</accession>
<feature type="transmembrane region" description="Helical" evidence="1">
    <location>
        <begin position="88"/>
        <end position="111"/>
    </location>
</feature>
<reference evidence="2 3" key="1">
    <citation type="submission" date="2020-11" db="EMBL/GenBank/DDBJ databases">
        <title>Kefir isolates.</title>
        <authorList>
            <person name="Marcisauskas S."/>
            <person name="Kim Y."/>
            <person name="Blasche S."/>
        </authorList>
    </citation>
    <scope>NUCLEOTIDE SEQUENCE [LARGE SCALE GENOMIC DNA]</scope>
    <source>
        <strain evidence="2 3">OG2</strain>
    </source>
</reference>
<evidence type="ECO:0000313" key="3">
    <source>
        <dbReference type="Proteomes" id="UP000750334"/>
    </source>
</evidence>
<comment type="caution">
    <text evidence="2">The sequence shown here is derived from an EMBL/GenBank/DDBJ whole genome shotgun (WGS) entry which is preliminary data.</text>
</comment>
<keyword evidence="1" id="KW-1133">Transmembrane helix</keyword>
<dbReference type="EMBL" id="PUHR01000203">
    <property type="protein sequence ID" value="KAG0658864.1"/>
    <property type="molecule type" value="Genomic_DNA"/>
</dbReference>
<feature type="transmembrane region" description="Helical" evidence="1">
    <location>
        <begin position="117"/>
        <end position="139"/>
    </location>
</feature>
<dbReference type="GO" id="GO:0005619">
    <property type="term" value="C:ascospore wall"/>
    <property type="evidence" value="ECO:0007669"/>
    <property type="project" value="TreeGrafter"/>
</dbReference>
<dbReference type="Proteomes" id="UP000750334">
    <property type="component" value="Unassembled WGS sequence"/>
</dbReference>
<keyword evidence="3" id="KW-1185">Reference proteome</keyword>
<keyword evidence="1" id="KW-0472">Membrane</keyword>
<name>A0A9P6W0J5_MAUEX</name>
<dbReference type="OrthoDB" id="10012223at2759"/>
<dbReference type="PANTHER" id="PTHR34292:SF2">
    <property type="entry name" value="OUTER SPORE WALL PROTEIN LDS1"/>
    <property type="match status" value="1"/>
</dbReference>